<dbReference type="SUPFAM" id="SSF52540">
    <property type="entry name" value="P-loop containing nucleoside triphosphate hydrolases"/>
    <property type="match status" value="1"/>
</dbReference>
<sequence>MVKYVIWLIYVSCIWAGVAVLQKSMRLYAPFYSSDIIIASPLGLRTVIGAEGENKRDYDFLSSIEILIIDEADVYLMQNWEHVLHLINHMNLLPLASHGVDFSRVRMFSLNNWSKYYRQTLLFSALHHPQISSIFNKHCFNYRGQVAVRNAPLTGSISHVVVQLPHVFRKLEADSSVSVIDARFNFFIDKVLPEYRDAIMTHTLIYVPSYFDYVRLRNYFKKEELNFAHICEYSSKSGICRARHLFLSGEKQFLIITERFHFYKRYSIRGIRNLIFYELPTYPHFYSEICNMVKLAGMEGEATLTCTAFYSKYDAQKLAAVVGAERAAQMLQSFKNVHLFVTGGTE</sequence>
<evidence type="ECO:0000259" key="7">
    <source>
        <dbReference type="Pfam" id="PF06862"/>
    </source>
</evidence>
<dbReference type="GO" id="GO:0019843">
    <property type="term" value="F:rRNA binding"/>
    <property type="evidence" value="ECO:0007669"/>
    <property type="project" value="TreeGrafter"/>
</dbReference>
<dbReference type="InterPro" id="IPR010678">
    <property type="entry name" value="UTP25"/>
</dbReference>
<feature type="domain" description="UTP25 C-terminal" evidence="7">
    <location>
        <begin position="156"/>
        <end position="340"/>
    </location>
</feature>
<keyword evidence="6" id="KW-0472">Membrane</keyword>
<evidence type="ECO:0000256" key="2">
    <source>
        <dbReference type="ARBA" id="ARBA00009223"/>
    </source>
</evidence>
<dbReference type="Pfam" id="PF06862">
    <property type="entry name" value="Utp25_C"/>
    <property type="match status" value="1"/>
</dbReference>
<dbReference type="InterPro" id="IPR053940">
    <property type="entry name" value="UTP25_NTPase-like"/>
</dbReference>
<evidence type="ECO:0000259" key="8">
    <source>
        <dbReference type="Pfam" id="PF22916"/>
    </source>
</evidence>
<accession>A0A2D4J7T8</accession>
<protein>
    <recommendedName>
        <fullName evidence="4">U3 small nucleolar RNA-associated protein 25 homolog</fullName>
    </recommendedName>
    <alternativeName>
        <fullName evidence="5">UTP25 small subunit processor component</fullName>
    </alternativeName>
</protein>
<dbReference type="AlphaFoldDB" id="A0A2D4J7T8"/>
<keyword evidence="6" id="KW-0812">Transmembrane</keyword>
<dbReference type="GO" id="GO:0034511">
    <property type="term" value="F:U3 snoRNA binding"/>
    <property type="evidence" value="ECO:0007669"/>
    <property type="project" value="InterPro"/>
</dbReference>
<dbReference type="EMBL" id="IACK01156950">
    <property type="protein sequence ID" value="LAA92571.1"/>
    <property type="molecule type" value="Transcribed_RNA"/>
</dbReference>
<evidence type="ECO:0000256" key="5">
    <source>
        <dbReference type="ARBA" id="ARBA00032325"/>
    </source>
</evidence>
<dbReference type="InterPro" id="IPR053939">
    <property type="entry name" value="UTP25_C"/>
</dbReference>
<feature type="transmembrane region" description="Helical" evidence="6">
    <location>
        <begin position="6"/>
        <end position="22"/>
    </location>
</feature>
<keyword evidence="3" id="KW-0539">Nucleus</keyword>
<evidence type="ECO:0000256" key="1">
    <source>
        <dbReference type="ARBA" id="ARBA00004604"/>
    </source>
</evidence>
<dbReference type="PANTHER" id="PTHR12933:SF0">
    <property type="entry name" value="U3 SMALL NUCLEOLAR RNA-ASSOCIATED PROTEIN 25 HOMOLOG"/>
    <property type="match status" value="1"/>
</dbReference>
<keyword evidence="6" id="KW-1133">Transmembrane helix</keyword>
<dbReference type="InterPro" id="IPR027417">
    <property type="entry name" value="P-loop_NTPase"/>
</dbReference>
<name>A0A2D4J7T8_MICLE</name>
<feature type="domain" description="UTP25 NTP hydrolase-like" evidence="8">
    <location>
        <begin position="16"/>
        <end position="146"/>
    </location>
</feature>
<evidence type="ECO:0000256" key="4">
    <source>
        <dbReference type="ARBA" id="ARBA00024421"/>
    </source>
</evidence>
<evidence type="ECO:0000256" key="3">
    <source>
        <dbReference type="ARBA" id="ARBA00023242"/>
    </source>
</evidence>
<organism evidence="9">
    <name type="scientific">Micrurus lemniscatus lemniscatus</name>
    <dbReference type="NCBI Taxonomy" id="129467"/>
    <lineage>
        <taxon>Eukaryota</taxon>
        <taxon>Metazoa</taxon>
        <taxon>Chordata</taxon>
        <taxon>Craniata</taxon>
        <taxon>Vertebrata</taxon>
        <taxon>Euteleostomi</taxon>
        <taxon>Lepidosauria</taxon>
        <taxon>Squamata</taxon>
        <taxon>Bifurcata</taxon>
        <taxon>Unidentata</taxon>
        <taxon>Episquamata</taxon>
        <taxon>Toxicofera</taxon>
        <taxon>Serpentes</taxon>
        <taxon>Colubroidea</taxon>
        <taxon>Elapidae</taxon>
        <taxon>Elapinae</taxon>
        <taxon>Micrurus</taxon>
    </lineage>
</organism>
<proteinExistence type="inferred from homology"/>
<dbReference type="GO" id="GO:0032040">
    <property type="term" value="C:small-subunit processome"/>
    <property type="evidence" value="ECO:0007669"/>
    <property type="project" value="TreeGrafter"/>
</dbReference>
<evidence type="ECO:0000313" key="9">
    <source>
        <dbReference type="EMBL" id="LAA92566.1"/>
    </source>
</evidence>
<comment type="subcellular location">
    <subcellularLocation>
        <location evidence="1">Nucleus</location>
        <location evidence="1">Nucleolus</location>
    </subcellularLocation>
</comment>
<evidence type="ECO:0000256" key="6">
    <source>
        <dbReference type="SAM" id="Phobius"/>
    </source>
</evidence>
<comment type="similarity">
    <text evidence="2">Belongs to the UTP25 family.</text>
</comment>
<dbReference type="EMBL" id="IACK01156947">
    <property type="protein sequence ID" value="LAA92566.1"/>
    <property type="molecule type" value="Transcribed_RNA"/>
</dbReference>
<dbReference type="Pfam" id="PF22916">
    <property type="entry name" value="UTP25_NTPase-like"/>
    <property type="match status" value="1"/>
</dbReference>
<dbReference type="Gene3D" id="3.40.50.300">
    <property type="entry name" value="P-loop containing nucleotide triphosphate hydrolases"/>
    <property type="match status" value="1"/>
</dbReference>
<dbReference type="GO" id="GO:0000462">
    <property type="term" value="P:maturation of SSU-rRNA from tricistronic rRNA transcript (SSU-rRNA, 5.8S rRNA, LSU-rRNA)"/>
    <property type="evidence" value="ECO:0007669"/>
    <property type="project" value="TreeGrafter"/>
</dbReference>
<reference evidence="9" key="1">
    <citation type="submission" date="2017-07" db="EMBL/GenBank/DDBJ databases">
        <authorList>
            <person name="Mikheyev A."/>
            <person name="Grau M."/>
        </authorList>
    </citation>
    <scope>NUCLEOTIDE SEQUENCE</scope>
    <source>
        <tissue evidence="9">Venom_gland</tissue>
    </source>
</reference>
<reference evidence="9" key="2">
    <citation type="submission" date="2017-11" db="EMBL/GenBank/DDBJ databases">
        <title>Coralsnake Venomics: Analyses of Venom Gland Transcriptomes and Proteomes of Six Brazilian Taxa.</title>
        <authorList>
            <person name="Aird S.D."/>
            <person name="Jorge da Silva N."/>
            <person name="Qiu L."/>
            <person name="Villar-Briones A."/>
            <person name="Aparecida-Saddi V."/>
            <person name="Campos-Telles M.P."/>
            <person name="Grau M."/>
            <person name="Mikheyev A.S."/>
        </authorList>
    </citation>
    <scope>NUCLEOTIDE SEQUENCE</scope>
    <source>
        <tissue evidence="9">Venom_gland</tissue>
    </source>
</reference>
<dbReference type="PANTHER" id="PTHR12933">
    <property type="entry name" value="ORF PROTEIN-RELATED"/>
    <property type="match status" value="1"/>
</dbReference>